<accession>A0A2S0UHC0</accession>
<dbReference type="KEGG" id="geh:HYN69_00725"/>
<name>A0A2S0UHC0_9RHOB</name>
<dbReference type="EMBL" id="CP028918">
    <property type="protein sequence ID" value="AWB47222.1"/>
    <property type="molecule type" value="Genomic_DNA"/>
</dbReference>
<organism evidence="2 3">
    <name type="scientific">Paragemmobacter aquarius</name>
    <dbReference type="NCBI Taxonomy" id="2169400"/>
    <lineage>
        <taxon>Bacteria</taxon>
        <taxon>Pseudomonadati</taxon>
        <taxon>Pseudomonadota</taxon>
        <taxon>Alphaproteobacteria</taxon>
        <taxon>Rhodobacterales</taxon>
        <taxon>Paracoccaceae</taxon>
        <taxon>Paragemmobacter</taxon>
    </lineage>
</organism>
<dbReference type="AlphaFoldDB" id="A0A2S0UHC0"/>
<proteinExistence type="predicted"/>
<evidence type="ECO:0000313" key="2">
    <source>
        <dbReference type="EMBL" id="AWB47222.1"/>
    </source>
</evidence>
<dbReference type="Proteomes" id="UP000244496">
    <property type="component" value="Chromosome"/>
</dbReference>
<keyword evidence="1" id="KW-0472">Membrane</keyword>
<gene>
    <name evidence="2" type="ORF">HYN69_00725</name>
</gene>
<evidence type="ECO:0000313" key="3">
    <source>
        <dbReference type="Proteomes" id="UP000244496"/>
    </source>
</evidence>
<protein>
    <submittedName>
        <fullName evidence="2">Uncharacterized protein</fullName>
    </submittedName>
</protein>
<keyword evidence="1" id="KW-0812">Transmembrane</keyword>
<feature type="transmembrane region" description="Helical" evidence="1">
    <location>
        <begin position="28"/>
        <end position="46"/>
    </location>
</feature>
<feature type="transmembrane region" description="Helical" evidence="1">
    <location>
        <begin position="91"/>
        <end position="112"/>
    </location>
</feature>
<feature type="transmembrane region" description="Helical" evidence="1">
    <location>
        <begin position="58"/>
        <end position="79"/>
    </location>
</feature>
<feature type="transmembrane region" description="Helical" evidence="1">
    <location>
        <begin position="124"/>
        <end position="142"/>
    </location>
</feature>
<reference evidence="2 3" key="1">
    <citation type="submission" date="2018-04" db="EMBL/GenBank/DDBJ databases">
        <title>Genome sequencing of Gemmobacter.</title>
        <authorList>
            <person name="Yi H."/>
            <person name="Baek M.-G."/>
        </authorList>
    </citation>
    <scope>NUCLEOTIDE SEQUENCE [LARGE SCALE GENOMIC DNA]</scope>
    <source>
        <strain evidence="2 3">HYN0069</strain>
    </source>
</reference>
<sequence length="223" mass="23770">MAFAALALAFGIARIAIGDAWHDDLSLIALQLTVAAAYILSVHVASTPQTRLAAVNDAVAMALFIYALHVISAIGDAGFDAALTAPLSQTYLPVLLAALVVVPLFRTSLPLVIAGEVARLARELGAKLAFAVLITLVFRLGVTDPSLAHLRAFAAATVFFFLYRSLSARVPVIGRIRADQIAPVLLVAVCLFSPNREDWQIELGMLAAMGLLALIHRLWPVPR</sequence>
<keyword evidence="1" id="KW-1133">Transmembrane helix</keyword>
<evidence type="ECO:0000256" key="1">
    <source>
        <dbReference type="SAM" id="Phobius"/>
    </source>
</evidence>
<keyword evidence="3" id="KW-1185">Reference proteome</keyword>
<feature type="transmembrane region" description="Helical" evidence="1">
    <location>
        <begin position="148"/>
        <end position="166"/>
    </location>
</feature>